<dbReference type="InterPro" id="IPR012507">
    <property type="entry name" value="YibE_F"/>
</dbReference>
<dbReference type="EMBL" id="MGBG01000020">
    <property type="protein sequence ID" value="OGK64495.1"/>
    <property type="molecule type" value="Genomic_DNA"/>
</dbReference>
<feature type="transmembrane region" description="Helical" evidence="1">
    <location>
        <begin position="196"/>
        <end position="215"/>
    </location>
</feature>
<gene>
    <name evidence="2" type="ORF">A2209_02245</name>
</gene>
<keyword evidence="1" id="KW-0812">Transmembrane</keyword>
<organism evidence="2 3">
    <name type="scientific">Candidatus Roizmanbacteria bacterium RIFOXYA1_FULL_41_12</name>
    <dbReference type="NCBI Taxonomy" id="1802082"/>
    <lineage>
        <taxon>Bacteria</taxon>
        <taxon>Candidatus Roizmaniibacteriota</taxon>
    </lineage>
</organism>
<feature type="transmembrane region" description="Helical" evidence="1">
    <location>
        <begin position="296"/>
        <end position="318"/>
    </location>
</feature>
<dbReference type="AlphaFoldDB" id="A0A1F7K9H5"/>
<sequence length="328" mass="35383">MANITTVEGKIVKIIEESDQYQKLQIQIGQKTVKVENGKNQEANFRPYRLNDKVILKQAQTPSGPRYFISDYLRQEPLLVLFLLFVVTVVLVAKKRGVASLLGLLTSFAVIFGYILPNLASGQNPVNVAIAGALVIVPATFFLSHGLNRKTVIAIIATFIALFVTGVLAALFVELARLTGFSSDEAAFLHLAQKGAISMKGLLLAGIIIGVLGVLDDVTISQAAIVFQLKKTDPSLSFSQLVKKTMEIGHDHISSMVNTLVLVYTGASLPLLLLFINNPQPLGQLVSYEMIAEEVIRTLVSSIGLIISVPITTALAAYTATNSYLSGK</sequence>
<evidence type="ECO:0000256" key="1">
    <source>
        <dbReference type="SAM" id="Phobius"/>
    </source>
</evidence>
<dbReference type="PANTHER" id="PTHR41771:SF1">
    <property type="entry name" value="MEMBRANE PROTEIN"/>
    <property type="match status" value="1"/>
</dbReference>
<protein>
    <recommendedName>
        <fullName evidence="4">YibE/F family protein</fullName>
    </recommendedName>
</protein>
<keyword evidence="1" id="KW-1133">Transmembrane helix</keyword>
<reference evidence="2 3" key="1">
    <citation type="journal article" date="2016" name="Nat. Commun.">
        <title>Thousands of microbial genomes shed light on interconnected biogeochemical processes in an aquifer system.</title>
        <authorList>
            <person name="Anantharaman K."/>
            <person name="Brown C.T."/>
            <person name="Hug L.A."/>
            <person name="Sharon I."/>
            <person name="Castelle C.J."/>
            <person name="Probst A.J."/>
            <person name="Thomas B.C."/>
            <person name="Singh A."/>
            <person name="Wilkins M.J."/>
            <person name="Karaoz U."/>
            <person name="Brodie E.L."/>
            <person name="Williams K.H."/>
            <person name="Hubbard S.S."/>
            <person name="Banfield J.F."/>
        </authorList>
    </citation>
    <scope>NUCLEOTIDE SEQUENCE [LARGE SCALE GENOMIC DNA]</scope>
</reference>
<dbReference type="Proteomes" id="UP000178450">
    <property type="component" value="Unassembled WGS sequence"/>
</dbReference>
<dbReference type="Pfam" id="PF07907">
    <property type="entry name" value="YibE_F"/>
    <property type="match status" value="1"/>
</dbReference>
<feature type="transmembrane region" description="Helical" evidence="1">
    <location>
        <begin position="151"/>
        <end position="176"/>
    </location>
</feature>
<evidence type="ECO:0000313" key="3">
    <source>
        <dbReference type="Proteomes" id="UP000178450"/>
    </source>
</evidence>
<name>A0A1F7K9H5_9BACT</name>
<feature type="transmembrane region" description="Helical" evidence="1">
    <location>
        <begin position="77"/>
        <end position="93"/>
    </location>
</feature>
<proteinExistence type="predicted"/>
<evidence type="ECO:0000313" key="2">
    <source>
        <dbReference type="EMBL" id="OGK64495.1"/>
    </source>
</evidence>
<feature type="transmembrane region" description="Helical" evidence="1">
    <location>
        <begin position="253"/>
        <end position="276"/>
    </location>
</feature>
<keyword evidence="1" id="KW-0472">Membrane</keyword>
<feature type="transmembrane region" description="Helical" evidence="1">
    <location>
        <begin position="126"/>
        <end position="144"/>
    </location>
</feature>
<dbReference type="PANTHER" id="PTHR41771">
    <property type="entry name" value="MEMBRANE PROTEIN-RELATED"/>
    <property type="match status" value="1"/>
</dbReference>
<feature type="transmembrane region" description="Helical" evidence="1">
    <location>
        <begin position="100"/>
        <end position="120"/>
    </location>
</feature>
<evidence type="ECO:0008006" key="4">
    <source>
        <dbReference type="Google" id="ProtNLM"/>
    </source>
</evidence>
<accession>A0A1F7K9H5</accession>
<comment type="caution">
    <text evidence="2">The sequence shown here is derived from an EMBL/GenBank/DDBJ whole genome shotgun (WGS) entry which is preliminary data.</text>
</comment>